<evidence type="ECO:0000256" key="5">
    <source>
        <dbReference type="ARBA" id="ARBA00023136"/>
    </source>
</evidence>
<dbReference type="EMBL" id="CP014229">
    <property type="protein sequence ID" value="AMD91578.1"/>
    <property type="molecule type" value="Genomic_DNA"/>
</dbReference>
<feature type="transmembrane region" description="Helical" evidence="6">
    <location>
        <begin position="178"/>
        <end position="197"/>
    </location>
</feature>
<accession>A0A109WAG4</accession>
<keyword evidence="3 6" id="KW-0812">Transmembrane</keyword>
<dbReference type="GO" id="GO:0033228">
    <property type="term" value="P:cysteine export across plasma membrane"/>
    <property type="evidence" value="ECO:0007669"/>
    <property type="project" value="TreeGrafter"/>
</dbReference>
<evidence type="ECO:0000256" key="2">
    <source>
        <dbReference type="ARBA" id="ARBA00022475"/>
    </source>
</evidence>
<evidence type="ECO:0008006" key="9">
    <source>
        <dbReference type="Google" id="ProtNLM"/>
    </source>
</evidence>
<dbReference type="PANTHER" id="PTHR30086">
    <property type="entry name" value="ARGININE EXPORTER PROTEIN ARGO"/>
    <property type="match status" value="1"/>
</dbReference>
<evidence type="ECO:0000256" key="6">
    <source>
        <dbReference type="SAM" id="Phobius"/>
    </source>
</evidence>
<protein>
    <recommendedName>
        <fullName evidence="9">Lysine transporter LysE</fullName>
    </recommendedName>
</protein>
<evidence type="ECO:0000256" key="3">
    <source>
        <dbReference type="ARBA" id="ARBA00022692"/>
    </source>
</evidence>
<keyword evidence="2" id="KW-1003">Cell membrane</keyword>
<keyword evidence="5 6" id="KW-0472">Membrane</keyword>
<dbReference type="GO" id="GO:0015171">
    <property type="term" value="F:amino acid transmembrane transporter activity"/>
    <property type="evidence" value="ECO:0007669"/>
    <property type="project" value="TreeGrafter"/>
</dbReference>
<dbReference type="NCBIfam" id="NF007653">
    <property type="entry name" value="PRK10323.1"/>
    <property type="match status" value="1"/>
</dbReference>
<feature type="transmembrane region" description="Helical" evidence="6">
    <location>
        <begin position="145"/>
        <end position="166"/>
    </location>
</feature>
<dbReference type="Pfam" id="PF01810">
    <property type="entry name" value="LysE"/>
    <property type="match status" value="1"/>
</dbReference>
<evidence type="ECO:0000313" key="8">
    <source>
        <dbReference type="Proteomes" id="UP000069241"/>
    </source>
</evidence>
<dbReference type="InterPro" id="IPR001123">
    <property type="entry name" value="LeuE-type"/>
</dbReference>
<dbReference type="GO" id="GO:0005886">
    <property type="term" value="C:plasma membrane"/>
    <property type="evidence" value="ECO:0007669"/>
    <property type="project" value="UniProtKB-SubCell"/>
</dbReference>
<reference evidence="8" key="1">
    <citation type="submission" date="2016-02" db="EMBL/GenBank/DDBJ databases">
        <authorList>
            <person name="Holder M.E."/>
            <person name="Ajami N.J."/>
            <person name="Petrosino J.F."/>
        </authorList>
    </citation>
    <scope>NUCLEOTIDE SEQUENCE [LARGE SCALE GENOMIC DNA]</scope>
    <source>
        <strain evidence="8">CCUG 45958</strain>
    </source>
</reference>
<gene>
    <name evidence="7" type="ORF">AXF13_10135</name>
</gene>
<feature type="transmembrane region" description="Helical" evidence="6">
    <location>
        <begin position="71"/>
        <end position="88"/>
    </location>
</feature>
<evidence type="ECO:0000256" key="1">
    <source>
        <dbReference type="ARBA" id="ARBA00004651"/>
    </source>
</evidence>
<sequence>MSFVAFCSFLSYALIAAVTPGPNNILALSSVAAHGLRRSVPLLAGISAGFLAVMLLCGGAALVLARMLPGLAAWLVWPGALYILWLAWRMAAGGVGEEGGSGATGRPLGFWSGLALQFVNVKVLLCGLTALTSFVLPHAPDGPHVLGCALVFAALGVACNLLWAGAGGLLRETFRRHGRALNLLLAGLLAASVLQMFM</sequence>
<proteinExistence type="predicted"/>
<dbReference type="STRING" id="44742.AXF13_10135"/>
<dbReference type="AlphaFoldDB" id="A0A109WAG4"/>
<feature type="transmembrane region" description="Helical" evidence="6">
    <location>
        <begin position="43"/>
        <end position="64"/>
    </location>
</feature>
<evidence type="ECO:0000256" key="4">
    <source>
        <dbReference type="ARBA" id="ARBA00022989"/>
    </source>
</evidence>
<keyword evidence="4 6" id="KW-1133">Transmembrane helix</keyword>
<dbReference type="RefSeq" id="WP_062254834.1">
    <property type="nucleotide sequence ID" value="NZ_CP014229.1"/>
</dbReference>
<organism evidence="7 8">
    <name type="scientific">Desulfovibrio fairfieldensis</name>
    <dbReference type="NCBI Taxonomy" id="44742"/>
    <lineage>
        <taxon>Bacteria</taxon>
        <taxon>Pseudomonadati</taxon>
        <taxon>Thermodesulfobacteriota</taxon>
        <taxon>Desulfovibrionia</taxon>
        <taxon>Desulfovibrionales</taxon>
        <taxon>Desulfovibrionaceae</taxon>
        <taxon>Desulfovibrio</taxon>
    </lineage>
</organism>
<keyword evidence="8" id="KW-1185">Reference proteome</keyword>
<dbReference type="KEGG" id="dfi:AXF13_10135"/>
<evidence type="ECO:0000313" key="7">
    <source>
        <dbReference type="EMBL" id="AMD91578.1"/>
    </source>
</evidence>
<name>A0A109WAG4_9BACT</name>
<dbReference type="Proteomes" id="UP000069241">
    <property type="component" value="Chromosome"/>
</dbReference>
<comment type="subcellular location">
    <subcellularLocation>
        <location evidence="1">Cell membrane</location>
        <topology evidence="1">Multi-pass membrane protein</topology>
    </subcellularLocation>
</comment>
<dbReference type="PANTHER" id="PTHR30086:SF20">
    <property type="entry name" value="ARGININE EXPORTER PROTEIN ARGO-RELATED"/>
    <property type="match status" value="1"/>
</dbReference>